<evidence type="ECO:0000256" key="1">
    <source>
        <dbReference type="ARBA" id="ARBA00023098"/>
    </source>
</evidence>
<feature type="region of interest" description="Disordered" evidence="3">
    <location>
        <begin position="571"/>
        <end position="608"/>
    </location>
</feature>
<dbReference type="InterPro" id="IPR024282">
    <property type="entry name" value="DUF3376"/>
</dbReference>
<dbReference type="Gene3D" id="3.40.1090.10">
    <property type="entry name" value="Cytosolic phospholipase A2 catalytic domain"/>
    <property type="match status" value="2"/>
</dbReference>
<feature type="active site" description="Proton acceptor" evidence="2">
    <location>
        <position position="296"/>
    </location>
</feature>
<dbReference type="EMBL" id="BONK01000023">
    <property type="protein sequence ID" value="GIG23694.1"/>
    <property type="molecule type" value="Genomic_DNA"/>
</dbReference>
<feature type="short sequence motif" description="DGA/G" evidence="2">
    <location>
        <begin position="296"/>
        <end position="298"/>
    </location>
</feature>
<feature type="compositionally biased region" description="Low complexity" evidence="3">
    <location>
        <begin position="571"/>
        <end position="586"/>
    </location>
</feature>
<dbReference type="InterPro" id="IPR002641">
    <property type="entry name" value="PNPLA_dom"/>
</dbReference>
<feature type="compositionally biased region" description="Basic and acidic residues" evidence="3">
    <location>
        <begin position="7"/>
        <end position="23"/>
    </location>
</feature>
<organism evidence="6 7">
    <name type="scientific">Cellulomonas chitinilytica</name>
    <dbReference type="NCBI Taxonomy" id="398759"/>
    <lineage>
        <taxon>Bacteria</taxon>
        <taxon>Bacillati</taxon>
        <taxon>Actinomycetota</taxon>
        <taxon>Actinomycetes</taxon>
        <taxon>Micrococcales</taxon>
        <taxon>Cellulomonadaceae</taxon>
        <taxon>Cellulomonas</taxon>
    </lineage>
</organism>
<feature type="region of interest" description="Disordered" evidence="3">
    <location>
        <begin position="1"/>
        <end position="33"/>
    </location>
</feature>
<evidence type="ECO:0000256" key="2">
    <source>
        <dbReference type="PROSITE-ProRule" id="PRU01161"/>
    </source>
</evidence>
<feature type="short sequence motif" description="GXSXG" evidence="2">
    <location>
        <begin position="96"/>
        <end position="100"/>
    </location>
</feature>
<keyword evidence="2" id="KW-0442">Lipid degradation</keyword>
<comment type="caution">
    <text evidence="6">The sequence shown here is derived from an EMBL/GenBank/DDBJ whole genome shotgun (WGS) entry which is preliminary data.</text>
</comment>
<keyword evidence="7" id="KW-1185">Reference proteome</keyword>
<feature type="compositionally biased region" description="Low complexity" evidence="3">
    <location>
        <begin position="351"/>
        <end position="366"/>
    </location>
</feature>
<dbReference type="SUPFAM" id="SSF52151">
    <property type="entry name" value="FabD/lysophospholipase-like"/>
    <property type="match status" value="1"/>
</dbReference>
<keyword evidence="4" id="KW-0472">Membrane</keyword>
<reference evidence="6" key="1">
    <citation type="submission" date="2021-01" db="EMBL/GenBank/DDBJ databases">
        <title>Whole genome shotgun sequence of Cellulomonas chitinilytica NBRC 110799.</title>
        <authorList>
            <person name="Komaki H."/>
            <person name="Tamura T."/>
        </authorList>
    </citation>
    <scope>NUCLEOTIDE SEQUENCE</scope>
    <source>
        <strain evidence="6">NBRC 110799</strain>
    </source>
</reference>
<dbReference type="InterPro" id="IPR016035">
    <property type="entry name" value="Acyl_Trfase/lysoPLipase"/>
</dbReference>
<dbReference type="GO" id="GO:0016787">
    <property type="term" value="F:hydrolase activity"/>
    <property type="evidence" value="ECO:0007669"/>
    <property type="project" value="UniProtKB-UniRule"/>
</dbReference>
<sequence>MRPVPLRGERDIRHNSDNQDTARGRGPSMTRKTDDGWQDIRLAVVLSGGVSLAVWMSGVVLELHRLTLASRSDERSPYSDLLGLIKATAEVDVVAGTSAGGLNGAFLALAQARGTDLDSLRDLWRDHGSLAALMRPALAKNPPSLLQGDAYFLPKIEQAMQTVARGRQVEPGFVDAQPSRHRPIDLILTGTLWDGHATVFSDDLGAALAERDHDATFHFSGTAGAMKVDGPGSTAPTLNDPQVVRCLARAARCSASFPGAFEPHWVDVSSADRTSPDRWRTTAGTATFSTSQFVVDGGVLRNKPIRPALQAIYRRPGARQVRRVLAYVVPSAGEPVPPDQRTGGPTSGQEAPAARPAGAGVAAGAPAAPPVAAPASPMAADVLLGVVSRLRSTDSVSAELREIRDRNRAVRQRRRSRAALVMALTPGDDDTVLVSPIAEAVWASYRAERHADAAHTIAGLVHAGQPQGAGPDAWSERELADAVLRYVQRCGSLPYVPEGTLEQAVRAEGAEWRWGQTTVNRLADITVDVLKRAVWLAGGTHLAPRVVKRRRALMTSLDTIAKERDSLVRRWSSTPTTTRLPRPVRSGMSGSTSRAGSSGQATPGSSSSALNVHALDTWFAQRIPEWDAQGANGTPGADARHAALHAQALDLAKHLAESGDVLSDVVRGESSVDPDHSERDELGRIVRWLVPGSDPQQVLARMLQLDVIQMATGGALQVAEQEVELVQVSCSDPETVTGFQLNHFGAFYRASWRLNDWIQGRLDGSTQVIRLLLAPERLRQLSTSSDQVLKAVEDIVTAGGLDADWRDSQWKAVKDDVRAEIVAALDPGCSGVVLQRTAEALAWAVQIDALRADLPELVRAIRAEGDDAPPASRRWIGEHGPQIMAKKPSCSDLWRAAQAMRAIGGERLLDDHGSDSFATTVAHAAALSTSLVRLRADKGYLRPVRFVMSALRGYTGTLWVFVGLLSRKSSFGRHAVLMATSAGLVLTALGFVVPGIPVTLTLVGVLATLAGVSAAALYAHQRALAVRLWIVAGLAAAGLAVLVRRDPQAFLTTVMTGLIAVGAVAVGWFLAWPFERRPRRRSRGR</sequence>
<evidence type="ECO:0000256" key="3">
    <source>
        <dbReference type="SAM" id="MobiDB-lite"/>
    </source>
</evidence>
<proteinExistence type="predicted"/>
<feature type="domain" description="PNPLA" evidence="5">
    <location>
        <begin position="44"/>
        <end position="309"/>
    </location>
</feature>
<feature type="transmembrane region" description="Helical" evidence="4">
    <location>
        <begin position="975"/>
        <end position="993"/>
    </location>
</feature>
<name>A0A919U510_9CELL</name>
<dbReference type="Pfam" id="PF11856">
    <property type="entry name" value="DUF3376"/>
    <property type="match status" value="1"/>
</dbReference>
<keyword evidence="4" id="KW-0812">Transmembrane</keyword>
<dbReference type="PROSITE" id="PS51635">
    <property type="entry name" value="PNPLA"/>
    <property type="match status" value="1"/>
</dbReference>
<comment type="caution">
    <text evidence="2">Lacks conserved residue(s) required for the propagation of feature annotation.</text>
</comment>
<dbReference type="Proteomes" id="UP000632740">
    <property type="component" value="Unassembled WGS sequence"/>
</dbReference>
<evidence type="ECO:0000313" key="7">
    <source>
        <dbReference type="Proteomes" id="UP000632740"/>
    </source>
</evidence>
<keyword evidence="1 2" id="KW-0443">Lipid metabolism</keyword>
<evidence type="ECO:0000259" key="5">
    <source>
        <dbReference type="PROSITE" id="PS51635"/>
    </source>
</evidence>
<feature type="transmembrane region" description="Helical" evidence="4">
    <location>
        <begin position="946"/>
        <end position="966"/>
    </location>
</feature>
<keyword evidence="4" id="KW-1133">Transmembrane helix</keyword>
<dbReference type="InterPro" id="IPR019894">
    <property type="entry name" value="Patatin-related_protein"/>
</dbReference>
<evidence type="ECO:0000256" key="4">
    <source>
        <dbReference type="SAM" id="Phobius"/>
    </source>
</evidence>
<feature type="active site" description="Nucleophile" evidence="2">
    <location>
        <position position="98"/>
    </location>
</feature>
<dbReference type="NCBIfam" id="TIGR03607">
    <property type="entry name" value="patatin-like protein"/>
    <property type="match status" value="1"/>
</dbReference>
<accession>A0A919U510</accession>
<feature type="transmembrane region" description="Helical" evidence="4">
    <location>
        <begin position="999"/>
        <end position="1019"/>
    </location>
</feature>
<keyword evidence="2" id="KW-0378">Hydrolase</keyword>
<feature type="region of interest" description="Disordered" evidence="3">
    <location>
        <begin position="331"/>
        <end position="373"/>
    </location>
</feature>
<dbReference type="AlphaFoldDB" id="A0A919U510"/>
<evidence type="ECO:0000313" key="6">
    <source>
        <dbReference type="EMBL" id="GIG23694.1"/>
    </source>
</evidence>
<dbReference type="Pfam" id="PF01734">
    <property type="entry name" value="Patatin"/>
    <property type="match status" value="1"/>
</dbReference>
<feature type="transmembrane region" description="Helical" evidence="4">
    <location>
        <begin position="1049"/>
        <end position="1074"/>
    </location>
</feature>
<dbReference type="GO" id="GO:0016042">
    <property type="term" value="P:lipid catabolic process"/>
    <property type="evidence" value="ECO:0007669"/>
    <property type="project" value="UniProtKB-UniRule"/>
</dbReference>
<gene>
    <name evidence="6" type="ORF">Cch01nite_44180</name>
</gene>
<protein>
    <recommendedName>
        <fullName evidence="5">PNPLA domain-containing protein</fullName>
    </recommendedName>
</protein>
<feature type="transmembrane region" description="Helical" evidence="4">
    <location>
        <begin position="1026"/>
        <end position="1043"/>
    </location>
</feature>
<feature type="compositionally biased region" description="Low complexity" evidence="3">
    <location>
        <begin position="595"/>
        <end position="608"/>
    </location>
</feature>